<evidence type="ECO:0000256" key="4">
    <source>
        <dbReference type="ARBA" id="ARBA00022793"/>
    </source>
</evidence>
<keyword evidence="7 8" id="KW-0456">Lyase</keyword>
<dbReference type="GO" id="GO:0000162">
    <property type="term" value="P:L-tryptophan biosynthetic process"/>
    <property type="evidence" value="ECO:0007669"/>
    <property type="project" value="UniProtKB-UniRule"/>
</dbReference>
<keyword evidence="5 8" id="KW-0822">Tryptophan biosynthesis</keyword>
<evidence type="ECO:0000313" key="10">
    <source>
        <dbReference type="EMBL" id="HIX53966.1"/>
    </source>
</evidence>
<dbReference type="InterPro" id="IPR001468">
    <property type="entry name" value="Indole-3-GlycerolPSynthase_CS"/>
</dbReference>
<dbReference type="Gene3D" id="3.20.20.70">
    <property type="entry name" value="Aldolase class I"/>
    <property type="match status" value="1"/>
</dbReference>
<dbReference type="InterPro" id="IPR011060">
    <property type="entry name" value="RibuloseP-bd_barrel"/>
</dbReference>
<dbReference type="NCBIfam" id="NF001377">
    <property type="entry name" value="PRK00278.2-4"/>
    <property type="match status" value="1"/>
</dbReference>
<reference evidence="10" key="2">
    <citation type="submission" date="2021-04" db="EMBL/GenBank/DDBJ databases">
        <authorList>
            <person name="Gilroy R."/>
        </authorList>
    </citation>
    <scope>NUCLEOTIDE SEQUENCE</scope>
    <source>
        <strain evidence="10">1719</strain>
    </source>
</reference>
<sequence length="261" mass="29154">MTILNKIIKHKEVEVSRDKGKVSIDELRSSDLFSRNCFPLPDYILDNNKTGIIAEYKRASPSKGIINDKSCVKETVLGYQEAGASAISVLTDTEFFKGTLADLKEAREALELPLLRKDFIVDPYQIIEAKSYGADIILLIAACLEPDEVLRLSEMAKELGLNVLLEVHNLKELEANLFDSIDAVGVNNRNLKDFTVDLNHSYDLVSQIPDRYIKISESGISDPKTINQLKIAGFQGFLIGENFMSQDDPSLAIKEFVKDIN</sequence>
<comment type="catalytic activity">
    <reaction evidence="1 8">
        <text>1-(2-carboxyphenylamino)-1-deoxy-D-ribulose 5-phosphate + H(+) = (1S,2R)-1-C-(indol-3-yl)glycerol 3-phosphate + CO2 + H2O</text>
        <dbReference type="Rhea" id="RHEA:23476"/>
        <dbReference type="ChEBI" id="CHEBI:15377"/>
        <dbReference type="ChEBI" id="CHEBI:15378"/>
        <dbReference type="ChEBI" id="CHEBI:16526"/>
        <dbReference type="ChEBI" id="CHEBI:58613"/>
        <dbReference type="ChEBI" id="CHEBI:58866"/>
        <dbReference type="EC" id="4.1.1.48"/>
    </reaction>
</comment>
<reference evidence="10" key="1">
    <citation type="journal article" date="2021" name="PeerJ">
        <title>Extensive microbial diversity within the chicken gut microbiome revealed by metagenomics and culture.</title>
        <authorList>
            <person name="Gilroy R."/>
            <person name="Ravi A."/>
            <person name="Getino M."/>
            <person name="Pursley I."/>
            <person name="Horton D.L."/>
            <person name="Alikhan N.F."/>
            <person name="Baker D."/>
            <person name="Gharbi K."/>
            <person name="Hall N."/>
            <person name="Watson M."/>
            <person name="Adriaenssens E.M."/>
            <person name="Foster-Nyarko E."/>
            <person name="Jarju S."/>
            <person name="Secka A."/>
            <person name="Antonio M."/>
            <person name="Oren A."/>
            <person name="Chaudhuri R.R."/>
            <person name="La Ragione R."/>
            <person name="Hildebrand F."/>
            <person name="Pallen M.J."/>
        </authorList>
    </citation>
    <scope>NUCLEOTIDE SEQUENCE</scope>
    <source>
        <strain evidence="10">1719</strain>
    </source>
</reference>
<dbReference type="CDD" id="cd00331">
    <property type="entry name" value="IGPS"/>
    <property type="match status" value="1"/>
</dbReference>
<evidence type="ECO:0000256" key="2">
    <source>
        <dbReference type="ARBA" id="ARBA00004696"/>
    </source>
</evidence>
<evidence type="ECO:0000256" key="7">
    <source>
        <dbReference type="ARBA" id="ARBA00023239"/>
    </source>
</evidence>
<proteinExistence type="inferred from homology"/>
<keyword evidence="3 8" id="KW-0028">Amino-acid biosynthesis</keyword>
<dbReference type="HAMAP" id="MF_00134_B">
    <property type="entry name" value="IGPS_B"/>
    <property type="match status" value="1"/>
</dbReference>
<comment type="caution">
    <text evidence="10">The sequence shown here is derived from an EMBL/GenBank/DDBJ whole genome shotgun (WGS) entry which is preliminary data.</text>
</comment>
<keyword evidence="6 8" id="KW-0057">Aromatic amino acid biosynthesis</keyword>
<dbReference type="GO" id="GO:0004425">
    <property type="term" value="F:indole-3-glycerol-phosphate synthase activity"/>
    <property type="evidence" value="ECO:0007669"/>
    <property type="project" value="UniProtKB-UniRule"/>
</dbReference>
<evidence type="ECO:0000256" key="6">
    <source>
        <dbReference type="ARBA" id="ARBA00023141"/>
    </source>
</evidence>
<dbReference type="Pfam" id="PF00218">
    <property type="entry name" value="IGPS"/>
    <property type="match status" value="1"/>
</dbReference>
<dbReference type="InterPro" id="IPR013798">
    <property type="entry name" value="Indole-3-glycerol_P_synth_dom"/>
</dbReference>
<comment type="similarity">
    <text evidence="8">Belongs to the TrpC family.</text>
</comment>
<evidence type="ECO:0000259" key="9">
    <source>
        <dbReference type="Pfam" id="PF00218"/>
    </source>
</evidence>
<feature type="domain" description="Indole-3-glycerol phosphate synthase" evidence="9">
    <location>
        <begin position="4"/>
        <end position="256"/>
    </location>
</feature>
<dbReference type="EC" id="4.1.1.48" evidence="8"/>
<dbReference type="PANTHER" id="PTHR22854:SF2">
    <property type="entry name" value="INDOLE-3-GLYCEROL-PHOSPHATE SYNTHASE"/>
    <property type="match status" value="1"/>
</dbReference>
<dbReference type="Proteomes" id="UP000824156">
    <property type="component" value="Unassembled WGS sequence"/>
</dbReference>
<evidence type="ECO:0000256" key="8">
    <source>
        <dbReference type="HAMAP-Rule" id="MF_00134"/>
    </source>
</evidence>
<keyword evidence="4 8" id="KW-0210">Decarboxylase</keyword>
<dbReference type="InterPro" id="IPR013785">
    <property type="entry name" value="Aldolase_TIM"/>
</dbReference>
<dbReference type="AlphaFoldDB" id="A0A9D2AYM5"/>
<protein>
    <recommendedName>
        <fullName evidence="8">Indole-3-glycerol phosphate synthase</fullName>
        <shortName evidence="8">IGPS</shortName>
        <ecNumber evidence="8">4.1.1.48</ecNumber>
    </recommendedName>
</protein>
<gene>
    <name evidence="8 10" type="primary">trpC</name>
    <name evidence="10" type="ORF">H9853_02985</name>
</gene>
<dbReference type="FunFam" id="3.20.20.70:FF:000024">
    <property type="entry name" value="Indole-3-glycerol phosphate synthase"/>
    <property type="match status" value="1"/>
</dbReference>
<dbReference type="PROSITE" id="PS00614">
    <property type="entry name" value="IGPS"/>
    <property type="match status" value="1"/>
</dbReference>
<evidence type="ECO:0000256" key="3">
    <source>
        <dbReference type="ARBA" id="ARBA00022605"/>
    </source>
</evidence>
<dbReference type="EMBL" id="DXEZ01000083">
    <property type="protein sequence ID" value="HIX53966.1"/>
    <property type="molecule type" value="Genomic_DNA"/>
</dbReference>
<dbReference type="PANTHER" id="PTHR22854">
    <property type="entry name" value="TRYPTOPHAN BIOSYNTHESIS PROTEIN"/>
    <property type="match status" value="1"/>
</dbReference>
<dbReference type="InterPro" id="IPR045186">
    <property type="entry name" value="Indole-3-glycerol_P_synth"/>
</dbReference>
<evidence type="ECO:0000256" key="1">
    <source>
        <dbReference type="ARBA" id="ARBA00001633"/>
    </source>
</evidence>
<dbReference type="GO" id="GO:0004640">
    <property type="term" value="F:phosphoribosylanthranilate isomerase activity"/>
    <property type="evidence" value="ECO:0007669"/>
    <property type="project" value="TreeGrafter"/>
</dbReference>
<organism evidence="10 11">
    <name type="scientific">Candidatus Sphingobacterium stercoripullorum</name>
    <dbReference type="NCBI Taxonomy" id="2838759"/>
    <lineage>
        <taxon>Bacteria</taxon>
        <taxon>Pseudomonadati</taxon>
        <taxon>Bacteroidota</taxon>
        <taxon>Sphingobacteriia</taxon>
        <taxon>Sphingobacteriales</taxon>
        <taxon>Sphingobacteriaceae</taxon>
        <taxon>Sphingobacterium</taxon>
    </lineage>
</organism>
<comment type="pathway">
    <text evidence="2 8">Amino-acid biosynthesis; L-tryptophan biosynthesis; L-tryptophan from chorismate: step 4/5.</text>
</comment>
<accession>A0A9D2AYM5</accession>
<evidence type="ECO:0000313" key="11">
    <source>
        <dbReference type="Proteomes" id="UP000824156"/>
    </source>
</evidence>
<evidence type="ECO:0000256" key="5">
    <source>
        <dbReference type="ARBA" id="ARBA00022822"/>
    </source>
</evidence>
<name>A0A9D2AYM5_9SPHI</name>
<dbReference type="SUPFAM" id="SSF51366">
    <property type="entry name" value="Ribulose-phoshate binding barrel"/>
    <property type="match status" value="1"/>
</dbReference>